<dbReference type="AlphaFoldDB" id="A0A2G9GHV1"/>
<dbReference type="Proteomes" id="UP000231279">
    <property type="component" value="Unassembled WGS sequence"/>
</dbReference>
<gene>
    <name evidence="1" type="ORF">CDL12_22610</name>
</gene>
<accession>A0A2G9GHV1</accession>
<reference evidence="2" key="1">
    <citation type="journal article" date="2018" name="Gigascience">
        <title>Genome assembly of the Pink Ipe (Handroanthus impetiginosus, Bignoniaceae), a highly valued, ecologically keystone Neotropical timber forest tree.</title>
        <authorList>
            <person name="Silva-Junior O.B."/>
            <person name="Grattapaglia D."/>
            <person name="Novaes E."/>
            <person name="Collevatti R.G."/>
        </authorList>
    </citation>
    <scope>NUCLEOTIDE SEQUENCE [LARGE SCALE GENOMIC DNA]</scope>
    <source>
        <strain evidence="2">cv. UFG-1</strain>
    </source>
</reference>
<name>A0A2G9GHV1_9LAMI</name>
<keyword evidence="2" id="KW-1185">Reference proteome</keyword>
<dbReference type="EMBL" id="NKXS01004995">
    <property type="protein sequence ID" value="PIN04856.1"/>
    <property type="molecule type" value="Genomic_DNA"/>
</dbReference>
<sequence length="31" mass="3550">MVTSCKMEYPCIRALYHIQTSHSDSCVLSDM</sequence>
<evidence type="ECO:0000313" key="1">
    <source>
        <dbReference type="EMBL" id="PIN04856.1"/>
    </source>
</evidence>
<comment type="caution">
    <text evidence="1">The sequence shown here is derived from an EMBL/GenBank/DDBJ whole genome shotgun (WGS) entry which is preliminary data.</text>
</comment>
<evidence type="ECO:0000313" key="2">
    <source>
        <dbReference type="Proteomes" id="UP000231279"/>
    </source>
</evidence>
<protein>
    <submittedName>
        <fullName evidence="1">Uncharacterized protein</fullName>
    </submittedName>
</protein>
<proteinExistence type="predicted"/>
<organism evidence="1 2">
    <name type="scientific">Handroanthus impetiginosus</name>
    <dbReference type="NCBI Taxonomy" id="429701"/>
    <lineage>
        <taxon>Eukaryota</taxon>
        <taxon>Viridiplantae</taxon>
        <taxon>Streptophyta</taxon>
        <taxon>Embryophyta</taxon>
        <taxon>Tracheophyta</taxon>
        <taxon>Spermatophyta</taxon>
        <taxon>Magnoliopsida</taxon>
        <taxon>eudicotyledons</taxon>
        <taxon>Gunneridae</taxon>
        <taxon>Pentapetalae</taxon>
        <taxon>asterids</taxon>
        <taxon>lamiids</taxon>
        <taxon>Lamiales</taxon>
        <taxon>Bignoniaceae</taxon>
        <taxon>Crescentiina</taxon>
        <taxon>Tabebuia alliance</taxon>
        <taxon>Handroanthus</taxon>
    </lineage>
</organism>